<dbReference type="RefSeq" id="WP_112216153.1">
    <property type="nucleotide sequence ID" value="NZ_CABGGQ010000017.1"/>
</dbReference>
<dbReference type="NCBIfam" id="TIGR01784">
    <property type="entry name" value="T_den_put_tspse"/>
    <property type="match status" value="1"/>
</dbReference>
<reference evidence="4 5" key="1">
    <citation type="submission" date="2019-07" db="EMBL/GenBank/DDBJ databases">
        <authorList>
            <person name="Brisse S."/>
            <person name="Rodrigues C."/>
            <person name="Thorpe H."/>
        </authorList>
    </citation>
    <scope>NUCLEOTIDE SEQUENCE [LARGE SCALE GENOMIC DNA]</scope>
    <source>
        <strain evidence="4">SB6422</strain>
    </source>
</reference>
<dbReference type="AlphaFoldDB" id="A0A564I4Y9"/>
<dbReference type="Pfam" id="PF04754">
    <property type="entry name" value="Transposase_31"/>
    <property type="match status" value="1"/>
</dbReference>
<evidence type="ECO:0000313" key="6">
    <source>
        <dbReference type="Proteomes" id="UP001075001"/>
    </source>
</evidence>
<evidence type="ECO:0000313" key="3">
    <source>
        <dbReference type="EMBL" id="MDG1640656.1"/>
    </source>
</evidence>
<name>A0A564I4Y9_9ENTR</name>
<evidence type="ECO:0000313" key="5">
    <source>
        <dbReference type="Proteomes" id="UP000317374"/>
    </source>
</evidence>
<reference evidence="3" key="2">
    <citation type="submission" date="2023-03" db="EMBL/GenBank/DDBJ databases">
        <title>identification of new KPC variant in Klebsiella huaxiensis from the Hospital Sewage Samples in China.</title>
        <authorList>
            <person name="Wu Y."/>
        </authorList>
    </citation>
    <scope>NUCLEOTIDE SEQUENCE</scope>
    <source>
        <strain evidence="3">ZR-9</strain>
    </source>
</reference>
<evidence type="ECO:0000313" key="4">
    <source>
        <dbReference type="EMBL" id="VUS39761.1"/>
    </source>
</evidence>
<protein>
    <submittedName>
        <fullName evidence="3">Rpn family recombination-promoting nuclease/putative transposase</fullName>
    </submittedName>
</protein>
<sequence>MAEAATPHDAVFRTFLSRVETARDFIEIHLPPSLIQICKLDTLRLESGSFIEDDLRPYYSDILYSLETTSGQGYVHVLIEHQSSPDKLMAFRLMRYAIAAMQRHLENGHKTLPLVIPILFYQGQRSPYPWPLNWLESFADPDTARQLYANAFPLVDITVIPDDEIMQHRSMAALTLVQKHIRQREMAELLDRLTSLLMLEQMSRQQVTVLIKYMTQAGEEQDVRPLLYELAQRVPQHGEVLMTLAEKWLEEGMQKGIKEGMKEGIKNGKRAAFMEVAKAMLNRGIDATAVMEMTGLTPDDLQQLRH</sequence>
<dbReference type="EMBL" id="CABGGW010000007">
    <property type="protein sequence ID" value="VUS39761.1"/>
    <property type="molecule type" value="Genomic_DNA"/>
</dbReference>
<comment type="similarity">
    <text evidence="1">Belongs to the Rpn/YhgA-like nuclease family.</text>
</comment>
<dbReference type="Proteomes" id="UP000317374">
    <property type="component" value="Unassembled WGS sequence"/>
</dbReference>
<dbReference type="GO" id="GO:1990238">
    <property type="term" value="F:double-stranded DNA endonuclease activity"/>
    <property type="evidence" value="ECO:0007669"/>
    <property type="project" value="TreeGrafter"/>
</dbReference>
<dbReference type="InterPro" id="IPR006842">
    <property type="entry name" value="Transposase_31"/>
</dbReference>
<dbReference type="OrthoDB" id="6532193at2"/>
<evidence type="ECO:0000259" key="2">
    <source>
        <dbReference type="Pfam" id="PF04754"/>
    </source>
</evidence>
<dbReference type="Proteomes" id="UP001075001">
    <property type="component" value="Unassembled WGS sequence"/>
</dbReference>
<dbReference type="InterPro" id="IPR051699">
    <property type="entry name" value="Rpn/YhgA-like_nuclease"/>
</dbReference>
<feature type="domain" description="Transposase (putative) YhgA-like" evidence="2">
    <location>
        <begin position="6"/>
        <end position="206"/>
    </location>
</feature>
<dbReference type="GO" id="GO:0006310">
    <property type="term" value="P:DNA recombination"/>
    <property type="evidence" value="ECO:0007669"/>
    <property type="project" value="TreeGrafter"/>
</dbReference>
<dbReference type="InterPro" id="IPR010106">
    <property type="entry name" value="RpnA"/>
</dbReference>
<dbReference type="PANTHER" id="PTHR34611">
    <property type="match status" value="1"/>
</dbReference>
<dbReference type="EMBL" id="JAPQEX020000001">
    <property type="protein sequence ID" value="MDG1640656.1"/>
    <property type="molecule type" value="Genomic_DNA"/>
</dbReference>
<organism evidence="4 5">
    <name type="scientific">Klebsiella huaxiensis</name>
    <dbReference type="NCBI Taxonomy" id="2153354"/>
    <lineage>
        <taxon>Bacteria</taxon>
        <taxon>Pseudomonadati</taxon>
        <taxon>Pseudomonadota</taxon>
        <taxon>Gammaproteobacteria</taxon>
        <taxon>Enterobacterales</taxon>
        <taxon>Enterobacteriaceae</taxon>
        <taxon>Klebsiella/Raoultella group</taxon>
        <taxon>Klebsiella</taxon>
    </lineage>
</organism>
<keyword evidence="6" id="KW-1185">Reference proteome</keyword>
<evidence type="ECO:0000256" key="1">
    <source>
        <dbReference type="ARBA" id="ARBA00009787"/>
    </source>
</evidence>
<gene>
    <name evidence="3" type="ORF">OXR69_001910</name>
    <name evidence="4" type="ORF">SB6422_04865</name>
</gene>
<dbReference type="PANTHER" id="PTHR34611:SF2">
    <property type="entry name" value="INACTIVE RECOMBINATION-PROMOTING NUCLEASE-LIKE PROTEIN RPNE-RELATED"/>
    <property type="match status" value="1"/>
</dbReference>
<accession>A0A564I4Y9</accession>
<proteinExistence type="inferred from homology"/>